<dbReference type="Proteomes" id="UP000573327">
    <property type="component" value="Unassembled WGS sequence"/>
</dbReference>
<evidence type="ECO:0000313" key="2">
    <source>
        <dbReference type="Proteomes" id="UP000573327"/>
    </source>
</evidence>
<proteinExistence type="predicted"/>
<accession>A0A7W7SE70</accession>
<reference evidence="1 2" key="1">
    <citation type="submission" date="2020-08" db="EMBL/GenBank/DDBJ databases">
        <title>Sequencing the genomes of 1000 actinobacteria strains.</title>
        <authorList>
            <person name="Klenk H.-P."/>
        </authorList>
    </citation>
    <scope>NUCLEOTIDE SEQUENCE [LARGE SCALE GENOMIC DNA]</scope>
    <source>
        <strain evidence="1 2">DSM 44786</strain>
    </source>
</reference>
<gene>
    <name evidence="1" type="ORF">F4556_004400</name>
</gene>
<dbReference type="AlphaFoldDB" id="A0A7W7SE70"/>
<evidence type="ECO:0000313" key="1">
    <source>
        <dbReference type="EMBL" id="MBB4948865.1"/>
    </source>
</evidence>
<name>A0A7W7SE70_9ACTN</name>
<sequence length="299" mass="33654">MAMMYNIIAVEGVSWDRLQLTLGDLFSVPVGDVEVVNSGEFEDRNLGARVSCEYQRLSGDVSWALDIYATNEVQSQPTEPALAAGLAGWLRQTFLFPDAGIRPSSYWAATADGRMVRARVFESDTEDFFIRVDAIEEPVSGLAHVPIERIPEVIRDSFVPSPLVDSFAAWLKGCEEMYPDSDGVKESGEHLFVGSLRAWEMMTVRISQGWPPSAWYPAEFYREDLDNRDSLCQISNDLPAAISKAFLDVLNRIDGEFIRLTVDDGGVALDTEMEILDPAPPVRNWWWRRRPIELPWNSS</sequence>
<keyword evidence="2" id="KW-1185">Reference proteome</keyword>
<dbReference type="RefSeq" id="WP_184918797.1">
    <property type="nucleotide sequence ID" value="NZ_JACHJR010000001.1"/>
</dbReference>
<protein>
    <submittedName>
        <fullName evidence="1">Uncharacterized protein</fullName>
    </submittedName>
</protein>
<organism evidence="1 2">
    <name type="scientific">Kitasatospora gansuensis</name>
    <dbReference type="NCBI Taxonomy" id="258050"/>
    <lineage>
        <taxon>Bacteria</taxon>
        <taxon>Bacillati</taxon>
        <taxon>Actinomycetota</taxon>
        <taxon>Actinomycetes</taxon>
        <taxon>Kitasatosporales</taxon>
        <taxon>Streptomycetaceae</taxon>
        <taxon>Kitasatospora</taxon>
    </lineage>
</organism>
<comment type="caution">
    <text evidence="1">The sequence shown here is derived from an EMBL/GenBank/DDBJ whole genome shotgun (WGS) entry which is preliminary data.</text>
</comment>
<dbReference type="EMBL" id="JACHJR010000001">
    <property type="protein sequence ID" value="MBB4948865.1"/>
    <property type="molecule type" value="Genomic_DNA"/>
</dbReference>